<protein>
    <recommendedName>
        <fullName evidence="3 8">Histidinol-phosphatase</fullName>
        <shortName evidence="8">HolPase</shortName>
        <ecNumber evidence="3 8">3.1.3.15</ecNumber>
    </recommendedName>
</protein>
<evidence type="ECO:0000256" key="2">
    <source>
        <dbReference type="ARBA" id="ARBA00009152"/>
    </source>
</evidence>
<dbReference type="EMBL" id="JBHUIO010000011">
    <property type="protein sequence ID" value="MFD2171960.1"/>
    <property type="molecule type" value="Genomic_DNA"/>
</dbReference>
<feature type="domain" description="PHP" evidence="9">
    <location>
        <begin position="4"/>
        <end position="197"/>
    </location>
</feature>
<dbReference type="PANTHER" id="PTHR21039:SF0">
    <property type="entry name" value="HISTIDINOL-PHOSPHATASE"/>
    <property type="match status" value="1"/>
</dbReference>
<evidence type="ECO:0000256" key="4">
    <source>
        <dbReference type="ARBA" id="ARBA00022605"/>
    </source>
</evidence>
<evidence type="ECO:0000313" key="11">
    <source>
        <dbReference type="Proteomes" id="UP001597343"/>
    </source>
</evidence>
<evidence type="ECO:0000256" key="5">
    <source>
        <dbReference type="ARBA" id="ARBA00022801"/>
    </source>
</evidence>
<dbReference type="Pfam" id="PF02811">
    <property type="entry name" value="PHP"/>
    <property type="match status" value="1"/>
</dbReference>
<comment type="similarity">
    <text evidence="2 8">Belongs to the PHP hydrolase family. HisK subfamily.</text>
</comment>
<evidence type="ECO:0000259" key="9">
    <source>
        <dbReference type="Pfam" id="PF02811"/>
    </source>
</evidence>
<evidence type="ECO:0000256" key="7">
    <source>
        <dbReference type="ARBA" id="ARBA00049158"/>
    </source>
</evidence>
<dbReference type="PANTHER" id="PTHR21039">
    <property type="entry name" value="HISTIDINOL PHOSPHATASE-RELATED"/>
    <property type="match status" value="1"/>
</dbReference>
<dbReference type="InterPro" id="IPR016195">
    <property type="entry name" value="Pol/histidinol_Pase-like"/>
</dbReference>
<keyword evidence="6 8" id="KW-0368">Histidine biosynthesis</keyword>
<comment type="catalytic activity">
    <reaction evidence="7 8">
        <text>L-histidinol phosphate + H2O = L-histidinol + phosphate</text>
        <dbReference type="Rhea" id="RHEA:14465"/>
        <dbReference type="ChEBI" id="CHEBI:15377"/>
        <dbReference type="ChEBI" id="CHEBI:43474"/>
        <dbReference type="ChEBI" id="CHEBI:57699"/>
        <dbReference type="ChEBI" id="CHEBI:57980"/>
        <dbReference type="EC" id="3.1.3.15"/>
    </reaction>
</comment>
<evidence type="ECO:0000256" key="3">
    <source>
        <dbReference type="ARBA" id="ARBA00013085"/>
    </source>
</evidence>
<dbReference type="NCBIfam" id="NF005596">
    <property type="entry name" value="PRK07328.1"/>
    <property type="match status" value="1"/>
</dbReference>
<proteinExistence type="inferred from homology"/>
<dbReference type="InterPro" id="IPR010140">
    <property type="entry name" value="Histidinol_P_phosphatase_HisJ"/>
</dbReference>
<keyword evidence="4 8" id="KW-0028">Amino-acid biosynthesis</keyword>
<reference evidence="11" key="1">
    <citation type="journal article" date="2019" name="Int. J. Syst. Evol. Microbiol.">
        <title>The Global Catalogue of Microorganisms (GCM) 10K type strain sequencing project: providing services to taxonomists for standard genome sequencing and annotation.</title>
        <authorList>
            <consortium name="The Broad Institute Genomics Platform"/>
            <consortium name="The Broad Institute Genome Sequencing Center for Infectious Disease"/>
            <person name="Wu L."/>
            <person name="Ma J."/>
        </authorList>
    </citation>
    <scope>NUCLEOTIDE SEQUENCE [LARGE SCALE GENOMIC DNA]</scope>
    <source>
        <strain evidence="11">CGMCC 1.13574</strain>
    </source>
</reference>
<organism evidence="10 11">
    <name type="scientific">Tumebacillus lipolyticus</name>
    <dbReference type="NCBI Taxonomy" id="1280370"/>
    <lineage>
        <taxon>Bacteria</taxon>
        <taxon>Bacillati</taxon>
        <taxon>Bacillota</taxon>
        <taxon>Bacilli</taxon>
        <taxon>Bacillales</taxon>
        <taxon>Alicyclobacillaceae</taxon>
        <taxon>Tumebacillus</taxon>
    </lineage>
</organism>
<dbReference type="InterPro" id="IPR004013">
    <property type="entry name" value="PHP_dom"/>
</dbReference>
<keyword evidence="5 8" id="KW-0378">Hydrolase</keyword>
<dbReference type="Proteomes" id="UP001597343">
    <property type="component" value="Unassembled WGS sequence"/>
</dbReference>
<evidence type="ECO:0000313" key="10">
    <source>
        <dbReference type="EMBL" id="MFD2171960.1"/>
    </source>
</evidence>
<evidence type="ECO:0000256" key="6">
    <source>
        <dbReference type="ARBA" id="ARBA00023102"/>
    </source>
</evidence>
<comment type="pathway">
    <text evidence="1 8">Amino-acid biosynthesis; L-histidine biosynthesis; L-histidine from 5-phospho-alpha-D-ribose 1-diphosphate: step 8/9.</text>
</comment>
<comment type="caution">
    <text evidence="10">The sequence shown here is derived from an EMBL/GenBank/DDBJ whole genome shotgun (WGS) entry which is preliminary data.</text>
</comment>
<dbReference type="CDD" id="cd12110">
    <property type="entry name" value="PHP_HisPPase_Hisj_like"/>
    <property type="match status" value="1"/>
</dbReference>
<gene>
    <name evidence="10" type="ORF">ACFSOY_18510</name>
</gene>
<dbReference type="NCBIfam" id="TIGR01856">
    <property type="entry name" value="hisJ_fam"/>
    <property type="match status" value="1"/>
</dbReference>
<dbReference type="EC" id="3.1.3.15" evidence="3 8"/>
<dbReference type="RefSeq" id="WP_386049211.1">
    <property type="nucleotide sequence ID" value="NZ_JBHUIO010000011.1"/>
</dbReference>
<dbReference type="Gene3D" id="3.20.20.140">
    <property type="entry name" value="Metal-dependent hydrolases"/>
    <property type="match status" value="1"/>
</dbReference>
<accession>A0ABW5A277</accession>
<evidence type="ECO:0000256" key="8">
    <source>
        <dbReference type="RuleBase" id="RU366003"/>
    </source>
</evidence>
<evidence type="ECO:0000256" key="1">
    <source>
        <dbReference type="ARBA" id="ARBA00004970"/>
    </source>
</evidence>
<dbReference type="SUPFAM" id="SSF89550">
    <property type="entry name" value="PHP domain-like"/>
    <property type="match status" value="1"/>
</dbReference>
<keyword evidence="11" id="KW-1185">Reference proteome</keyword>
<name>A0ABW5A277_9BACL</name>
<sequence length="268" mass="29705">MLVDYHTHHVRCGHAVGELEEYVQAALAKGVVELGLSDHQPILHLPPDRVAPDSAMRWDQLPDYVEEALSLQAKYAGQIELRVGLEADWIEGQEEAIGRLLAAYPFDYAIGSVHFLGDWDITNSAELWRWAACEPAAVCTEYFRQVRLAAQSGLFDTLGHLDVIKRFGQVSAAQYEHLFEETVVAVREAGVAVEVNASGLRYPCAEQFPSRRLLEMLYSHGVPLTVGSDAHQPSAVGAGLDEVYALLKSVGYRQVCGFRARERYPIAL</sequence>